<evidence type="ECO:0000259" key="1">
    <source>
        <dbReference type="SMART" id="SM00849"/>
    </source>
</evidence>
<protein>
    <submittedName>
        <fullName evidence="2">Unannotated protein</fullName>
    </submittedName>
</protein>
<dbReference type="SUPFAM" id="SSF56281">
    <property type="entry name" value="Metallo-hydrolase/oxidoreductase"/>
    <property type="match status" value="1"/>
</dbReference>
<dbReference type="CDD" id="cd07716">
    <property type="entry name" value="RNaseZ_short-form-like_MBL-fold"/>
    <property type="match status" value="1"/>
</dbReference>
<feature type="domain" description="Metallo-beta-lactamase" evidence="1">
    <location>
        <begin position="18"/>
        <end position="210"/>
    </location>
</feature>
<dbReference type="EMBL" id="CAEZUO010000105">
    <property type="protein sequence ID" value="CAB4616676.1"/>
    <property type="molecule type" value="Genomic_DNA"/>
</dbReference>
<dbReference type="Pfam" id="PF12706">
    <property type="entry name" value="Lactamase_B_2"/>
    <property type="match status" value="1"/>
</dbReference>
<dbReference type="PANTHER" id="PTHR46018">
    <property type="entry name" value="ZINC PHOSPHODIESTERASE ELAC PROTEIN 1"/>
    <property type="match status" value="1"/>
</dbReference>
<dbReference type="SMART" id="SM00849">
    <property type="entry name" value="Lactamase_B"/>
    <property type="match status" value="1"/>
</dbReference>
<reference evidence="2" key="1">
    <citation type="submission" date="2020-05" db="EMBL/GenBank/DDBJ databases">
        <authorList>
            <person name="Chiriac C."/>
            <person name="Salcher M."/>
            <person name="Ghai R."/>
            <person name="Kavagutti S V."/>
        </authorList>
    </citation>
    <scope>NUCLEOTIDE SEQUENCE</scope>
</reference>
<organism evidence="2">
    <name type="scientific">freshwater metagenome</name>
    <dbReference type="NCBI Taxonomy" id="449393"/>
    <lineage>
        <taxon>unclassified sequences</taxon>
        <taxon>metagenomes</taxon>
        <taxon>ecological metagenomes</taxon>
    </lineage>
</organism>
<accession>A0A6J6HUH9</accession>
<proteinExistence type="predicted"/>
<dbReference type="InterPro" id="IPR001279">
    <property type="entry name" value="Metallo-B-lactamas"/>
</dbReference>
<dbReference type="GO" id="GO:0042781">
    <property type="term" value="F:3'-tRNA processing endoribonuclease activity"/>
    <property type="evidence" value="ECO:0007669"/>
    <property type="project" value="TreeGrafter"/>
</dbReference>
<sequence length="243" mass="26443">MILTVLGCSGSYPGQDCPCSGYLIQDGNTNVLVDLGPGCLSALQRHIELSEVTAVVLSHSHADHWSDLAGLHVASRYRYEREGIPVWGTAETRDIASLMPGNLEPTFEWHVTGDGDEFAIGSLRFRLEQTDHYVETHAMRIESADGSSMVYSADTGPEWSIERLGRGVDLALVEATYGTDAEAEGMKHLSARVAGEMARAAEAKRCVLTHFWPESDLAVHARNGESAYGSAVVLASPHERYQL</sequence>
<evidence type="ECO:0000313" key="2">
    <source>
        <dbReference type="EMBL" id="CAB4616676.1"/>
    </source>
</evidence>
<gene>
    <name evidence="2" type="ORF">UFOPK1827_01659</name>
</gene>
<dbReference type="InterPro" id="IPR036866">
    <property type="entry name" value="RibonucZ/Hydroxyglut_hydro"/>
</dbReference>
<dbReference type="Gene3D" id="3.60.15.10">
    <property type="entry name" value="Ribonuclease Z/Hydroxyacylglutathione hydrolase-like"/>
    <property type="match status" value="1"/>
</dbReference>
<dbReference type="PANTHER" id="PTHR46018:SF4">
    <property type="entry name" value="METALLO-HYDROLASE YHFI-RELATED"/>
    <property type="match status" value="1"/>
</dbReference>
<name>A0A6J6HUH9_9ZZZZ</name>
<dbReference type="AlphaFoldDB" id="A0A6J6HUH9"/>